<dbReference type="Proteomes" id="UP000316199">
    <property type="component" value="Unassembled WGS sequence"/>
</dbReference>
<name>A0A520RWT5_9GAMM</name>
<evidence type="ECO:0000313" key="11">
    <source>
        <dbReference type="EMBL" id="RZO74621.1"/>
    </source>
</evidence>
<comment type="caution">
    <text evidence="11">The sequence shown here is derived from an EMBL/GenBank/DDBJ whole genome shotgun (WGS) entry which is preliminary data.</text>
</comment>
<dbReference type="HAMAP" id="MF_00240">
    <property type="entry name" value="LolA"/>
    <property type="match status" value="1"/>
</dbReference>
<evidence type="ECO:0000256" key="3">
    <source>
        <dbReference type="ARBA" id="ARBA00011245"/>
    </source>
</evidence>
<keyword evidence="7 10" id="KW-0574">Periplasm</keyword>
<comment type="subcellular location">
    <subcellularLocation>
        <location evidence="1 10">Periplasm</location>
    </subcellularLocation>
</comment>
<evidence type="ECO:0000256" key="2">
    <source>
        <dbReference type="ARBA" id="ARBA00007615"/>
    </source>
</evidence>
<dbReference type="NCBIfam" id="TIGR00547">
    <property type="entry name" value="lolA"/>
    <property type="match status" value="1"/>
</dbReference>
<keyword evidence="8 10" id="KW-0653">Protein transport</keyword>
<evidence type="ECO:0000256" key="5">
    <source>
        <dbReference type="ARBA" id="ARBA00022448"/>
    </source>
</evidence>
<gene>
    <name evidence="10 11" type="primary">lolA</name>
    <name evidence="11" type="ORF">EVA68_08755</name>
</gene>
<comment type="subunit">
    <text evidence="3 10">Monomer.</text>
</comment>
<sequence length="220" mass="25860">MVVEKCLLMHPPSKRFSWVMFSCSIFMILYGYDVLAAPKLEEKLLALSSVQTLFRHETNRGRAHHGELWIERPNKFRLQTNTPWKQTLVSNGKRFWNFDSDLEQVTVDWLEQDIGKYPILLFTGPVEDLRNFYNISNYSDKGFSEYHLTPKTQGQYVKSMRFIFRGLLPVRIVIIDVMDEHSEFSFNSTQVNSDLPDELFEFLPPPDIEVLDRTKTTWSP</sequence>
<reference evidence="11 12" key="1">
    <citation type="submission" date="2019-02" db="EMBL/GenBank/DDBJ databases">
        <title>Prokaryotic population dynamics and viral predation in marine succession experiment using metagenomics: the confinement effect.</title>
        <authorList>
            <person name="Haro-Moreno J.M."/>
            <person name="Rodriguez-Valera F."/>
            <person name="Lopez-Perez M."/>
        </authorList>
    </citation>
    <scope>NUCLEOTIDE SEQUENCE [LARGE SCALE GENOMIC DNA]</scope>
    <source>
        <strain evidence="11">MED-G157</strain>
    </source>
</reference>
<protein>
    <recommendedName>
        <fullName evidence="4 10">Outer-membrane lipoprotein carrier protein</fullName>
    </recommendedName>
</protein>
<keyword evidence="11" id="KW-0449">Lipoprotein</keyword>
<dbReference type="GO" id="GO:0042597">
    <property type="term" value="C:periplasmic space"/>
    <property type="evidence" value="ECO:0007669"/>
    <property type="project" value="UniProtKB-SubCell"/>
</dbReference>
<dbReference type="InterPro" id="IPR004564">
    <property type="entry name" value="OM_lipoprot_carrier_LolA-like"/>
</dbReference>
<dbReference type="InterPro" id="IPR029046">
    <property type="entry name" value="LolA/LolB/LppX"/>
</dbReference>
<evidence type="ECO:0000313" key="12">
    <source>
        <dbReference type="Proteomes" id="UP000316199"/>
    </source>
</evidence>
<dbReference type="SUPFAM" id="SSF89392">
    <property type="entry name" value="Prokaryotic lipoproteins and lipoprotein localization factors"/>
    <property type="match status" value="1"/>
</dbReference>
<dbReference type="Pfam" id="PF03548">
    <property type="entry name" value="LolA"/>
    <property type="match status" value="1"/>
</dbReference>
<evidence type="ECO:0000256" key="6">
    <source>
        <dbReference type="ARBA" id="ARBA00022729"/>
    </source>
</evidence>
<dbReference type="CDD" id="cd16325">
    <property type="entry name" value="LolA"/>
    <property type="match status" value="1"/>
</dbReference>
<evidence type="ECO:0000256" key="10">
    <source>
        <dbReference type="HAMAP-Rule" id="MF_00240"/>
    </source>
</evidence>
<evidence type="ECO:0000256" key="4">
    <source>
        <dbReference type="ARBA" id="ARBA00014035"/>
    </source>
</evidence>
<keyword evidence="9 10" id="KW-0143">Chaperone</keyword>
<organism evidence="11 12">
    <name type="scientific">OM182 bacterium</name>
    <dbReference type="NCBI Taxonomy" id="2510334"/>
    <lineage>
        <taxon>Bacteria</taxon>
        <taxon>Pseudomonadati</taxon>
        <taxon>Pseudomonadota</taxon>
        <taxon>Gammaproteobacteria</taxon>
        <taxon>OMG group</taxon>
        <taxon>OM182 clade</taxon>
    </lineage>
</organism>
<keyword evidence="6" id="KW-0732">Signal</keyword>
<dbReference type="GO" id="GO:0044874">
    <property type="term" value="P:lipoprotein localization to outer membrane"/>
    <property type="evidence" value="ECO:0007669"/>
    <property type="project" value="UniProtKB-UniRule"/>
</dbReference>
<dbReference type="Gene3D" id="2.50.20.10">
    <property type="entry name" value="Lipoprotein localisation LolA/LolB/LppX"/>
    <property type="match status" value="1"/>
</dbReference>
<proteinExistence type="inferred from homology"/>
<evidence type="ECO:0000256" key="8">
    <source>
        <dbReference type="ARBA" id="ARBA00022927"/>
    </source>
</evidence>
<dbReference type="PANTHER" id="PTHR35869">
    <property type="entry name" value="OUTER-MEMBRANE LIPOPROTEIN CARRIER PROTEIN"/>
    <property type="match status" value="1"/>
</dbReference>
<dbReference type="EMBL" id="SHAG01000071">
    <property type="protein sequence ID" value="RZO74621.1"/>
    <property type="molecule type" value="Genomic_DNA"/>
</dbReference>
<dbReference type="PANTHER" id="PTHR35869:SF1">
    <property type="entry name" value="OUTER-MEMBRANE LIPOPROTEIN CARRIER PROTEIN"/>
    <property type="match status" value="1"/>
</dbReference>
<dbReference type="GO" id="GO:0042953">
    <property type="term" value="P:lipoprotein transport"/>
    <property type="evidence" value="ECO:0007669"/>
    <property type="project" value="InterPro"/>
</dbReference>
<evidence type="ECO:0000256" key="7">
    <source>
        <dbReference type="ARBA" id="ARBA00022764"/>
    </source>
</evidence>
<comment type="function">
    <text evidence="10">Participates in the translocation of lipoproteins from the inner membrane to the outer membrane. Only forms a complex with a lipoprotein if the residue after the N-terminal Cys is not an aspartate (The Asp acts as a targeting signal to indicate that the lipoprotein should stay in the inner membrane).</text>
</comment>
<dbReference type="AlphaFoldDB" id="A0A520RWT5"/>
<evidence type="ECO:0000256" key="9">
    <source>
        <dbReference type="ARBA" id="ARBA00023186"/>
    </source>
</evidence>
<keyword evidence="5 10" id="KW-0813">Transport</keyword>
<evidence type="ECO:0000256" key="1">
    <source>
        <dbReference type="ARBA" id="ARBA00004418"/>
    </source>
</evidence>
<accession>A0A520RWT5</accession>
<dbReference type="InterPro" id="IPR018323">
    <property type="entry name" value="OM_lipoprot_carrier_LolA_Pbac"/>
</dbReference>
<comment type="similarity">
    <text evidence="2 10">Belongs to the LolA family.</text>
</comment>